<dbReference type="EMBL" id="CP003600">
    <property type="protein sequence ID" value="AFY93162.1"/>
    <property type="molecule type" value="Genomic_DNA"/>
</dbReference>
<dbReference type="GO" id="GO:0004803">
    <property type="term" value="F:transposase activity"/>
    <property type="evidence" value="ECO:0007669"/>
    <property type="project" value="InterPro"/>
</dbReference>
<gene>
    <name evidence="7" type="ORF">Cha6605_2067</name>
</gene>
<dbReference type="PANTHER" id="PTHR33258:SF1">
    <property type="entry name" value="TRANSPOSASE INSL FOR INSERTION SEQUENCE ELEMENT IS186A-RELATED"/>
    <property type="match status" value="1"/>
</dbReference>
<dbReference type="GO" id="GO:0006313">
    <property type="term" value="P:DNA transposition"/>
    <property type="evidence" value="ECO:0007669"/>
    <property type="project" value="InterPro"/>
</dbReference>
<keyword evidence="8" id="KW-1185">Reference proteome</keyword>
<evidence type="ECO:0000313" key="8">
    <source>
        <dbReference type="Proteomes" id="UP000010366"/>
    </source>
</evidence>
<evidence type="ECO:0000256" key="3">
    <source>
        <dbReference type="ARBA" id="ARBA00023125"/>
    </source>
</evidence>
<dbReference type="STRING" id="1173020.Cha6605_2067"/>
<keyword evidence="5" id="KW-0812">Transmembrane</keyword>
<keyword evidence="5" id="KW-0472">Membrane</keyword>
<evidence type="ECO:0000313" key="7">
    <source>
        <dbReference type="EMBL" id="AFY93162.1"/>
    </source>
</evidence>
<dbReference type="InterPro" id="IPR002559">
    <property type="entry name" value="Transposase_11"/>
</dbReference>
<evidence type="ECO:0000256" key="5">
    <source>
        <dbReference type="SAM" id="Phobius"/>
    </source>
</evidence>
<keyword evidence="3" id="KW-0238">DNA-binding</keyword>
<feature type="domain" description="Transposase IS4-like" evidence="6">
    <location>
        <begin position="176"/>
        <end position="336"/>
    </location>
</feature>
<dbReference type="Proteomes" id="UP000010366">
    <property type="component" value="Chromosome"/>
</dbReference>
<dbReference type="PANTHER" id="PTHR33258">
    <property type="entry name" value="TRANSPOSASE INSL FOR INSERTION SEQUENCE ELEMENT IS186A-RELATED"/>
    <property type="match status" value="1"/>
</dbReference>
<protein>
    <submittedName>
        <fullName evidence="7">Transposase family protein</fullName>
    </submittedName>
</protein>
<keyword evidence="2" id="KW-0815">Transposition</keyword>
<name>K9UDH0_CHAP6</name>
<evidence type="ECO:0000259" key="6">
    <source>
        <dbReference type="Pfam" id="PF01609"/>
    </source>
</evidence>
<organism evidence="7 8">
    <name type="scientific">Chamaesiphon minutus (strain ATCC 27169 / PCC 6605)</name>
    <dbReference type="NCBI Taxonomy" id="1173020"/>
    <lineage>
        <taxon>Bacteria</taxon>
        <taxon>Bacillati</taxon>
        <taxon>Cyanobacteriota</taxon>
        <taxon>Cyanophyceae</taxon>
        <taxon>Gomontiellales</taxon>
        <taxon>Chamaesiphonaceae</taxon>
        <taxon>Chamaesiphon</taxon>
    </lineage>
</organism>
<dbReference type="KEGG" id="cmp:Cha6605_2067"/>
<feature type="transmembrane region" description="Helical" evidence="5">
    <location>
        <begin position="52"/>
        <end position="70"/>
    </location>
</feature>
<dbReference type="OrthoDB" id="570301at2"/>
<dbReference type="HOGENOM" id="CLU_049858_0_0_3"/>
<keyword evidence="4" id="KW-0233">DNA recombination</keyword>
<dbReference type="eggNOG" id="COG3385">
    <property type="taxonomic scope" value="Bacteria"/>
</dbReference>
<reference evidence="7 8" key="1">
    <citation type="submission" date="2012-05" db="EMBL/GenBank/DDBJ databases">
        <title>Finished chromosome of genome of Chamaesiphon sp. PCC 6605.</title>
        <authorList>
            <consortium name="US DOE Joint Genome Institute"/>
            <person name="Gugger M."/>
            <person name="Coursin T."/>
            <person name="Rippka R."/>
            <person name="Tandeau De Marsac N."/>
            <person name="Huntemann M."/>
            <person name="Wei C.-L."/>
            <person name="Han J."/>
            <person name="Detter J.C."/>
            <person name="Han C."/>
            <person name="Tapia R."/>
            <person name="Chen A."/>
            <person name="Kyrpides N."/>
            <person name="Mavromatis K."/>
            <person name="Markowitz V."/>
            <person name="Szeto E."/>
            <person name="Ivanova N."/>
            <person name="Pagani I."/>
            <person name="Pati A."/>
            <person name="Goodwin L."/>
            <person name="Nordberg H.P."/>
            <person name="Cantor M.N."/>
            <person name="Hua S.X."/>
            <person name="Woyke T."/>
            <person name="Kerfeld C.A."/>
        </authorList>
    </citation>
    <scope>NUCLEOTIDE SEQUENCE [LARGE SCALE GENOMIC DNA]</scope>
    <source>
        <strain evidence="8">ATCC 27169 / PCC 6605</strain>
    </source>
</reference>
<evidence type="ECO:0000256" key="1">
    <source>
        <dbReference type="ARBA" id="ARBA00010075"/>
    </source>
</evidence>
<sequence length="456" mass="52619">MSRRKTNRDHAKKQNQPAVEDEIVAAQLEQLLTPAIFAQSNYYRQLGLRNRILNLPLMLAAVLTLLWRNVPGVRELTRMLEREGCLWCQPVKVSNQAMSERFLTFPAEIFERVFKEMLGEFREKWHSRKQRELPQSIEFTRGKFDRIWACDGSTMEGIFKKLDSLADVPIGQLAGKMGVVIDLITRLPVEIWFLENAKASDTKLEVDILNLATSGTLLLLDRGFYHFKFWQQLIEQKVHFITRLKKGAALKVEQVFTNSYSIRDRVVRMGAGKDKMPYVTLRLVEIKSGKTWHSYLTSVLDPLILPPYVVADLYGRRWRIEEAFNTVKRLLGLSYIWTGSINGIKLQLWGTWLFYAVLVDLGDAIADELALPFDRISLEMVYRGLYHFYVAHHKGLTIDPIQYFAAPENQDLGVVKTIRKPNVKLIIAPFPEHRHPDDPFFFQPASKTLLTVSLQA</sequence>
<evidence type="ECO:0000256" key="2">
    <source>
        <dbReference type="ARBA" id="ARBA00022578"/>
    </source>
</evidence>
<dbReference type="Pfam" id="PF01609">
    <property type="entry name" value="DDE_Tnp_1"/>
    <property type="match status" value="1"/>
</dbReference>
<dbReference type="NCBIfam" id="NF033592">
    <property type="entry name" value="transpos_IS4_1"/>
    <property type="match status" value="1"/>
</dbReference>
<evidence type="ECO:0000256" key="4">
    <source>
        <dbReference type="ARBA" id="ARBA00023172"/>
    </source>
</evidence>
<dbReference type="InterPro" id="IPR012337">
    <property type="entry name" value="RNaseH-like_sf"/>
</dbReference>
<dbReference type="RefSeq" id="WP_015159323.1">
    <property type="nucleotide sequence ID" value="NC_019697.1"/>
</dbReference>
<dbReference type="PATRIC" id="fig|1173020.3.peg.2349"/>
<proteinExistence type="inferred from homology"/>
<accession>K9UDH0</accession>
<keyword evidence="5" id="KW-1133">Transmembrane helix</keyword>
<comment type="similarity">
    <text evidence="1">Belongs to the transposase 11 family.</text>
</comment>
<dbReference type="InterPro" id="IPR047952">
    <property type="entry name" value="Transpos_IS4"/>
</dbReference>
<dbReference type="SUPFAM" id="SSF53098">
    <property type="entry name" value="Ribonuclease H-like"/>
    <property type="match status" value="1"/>
</dbReference>
<dbReference type="GO" id="GO:0003677">
    <property type="term" value="F:DNA binding"/>
    <property type="evidence" value="ECO:0007669"/>
    <property type="project" value="UniProtKB-KW"/>
</dbReference>
<dbReference type="AlphaFoldDB" id="K9UDH0"/>